<keyword evidence="2 5" id="KW-0812">Transmembrane</keyword>
<keyword evidence="10" id="KW-1185">Reference proteome</keyword>
<dbReference type="GO" id="GO:0004888">
    <property type="term" value="F:transmembrane signaling receptor activity"/>
    <property type="evidence" value="ECO:0007669"/>
    <property type="project" value="InterPro"/>
</dbReference>
<dbReference type="InterPro" id="IPR036734">
    <property type="entry name" value="Neur_chan_lig-bd_sf"/>
</dbReference>
<evidence type="ECO:0000313" key="10">
    <source>
        <dbReference type="Proteomes" id="UP001347796"/>
    </source>
</evidence>
<dbReference type="PANTHER" id="PTHR18945">
    <property type="entry name" value="NEUROTRANSMITTER GATED ION CHANNEL"/>
    <property type="match status" value="1"/>
</dbReference>
<dbReference type="InterPro" id="IPR006201">
    <property type="entry name" value="Neur_channel"/>
</dbReference>
<proteinExistence type="predicted"/>
<feature type="domain" description="Neurotransmitter-gated ion-channel transmembrane" evidence="8">
    <location>
        <begin position="249"/>
        <end position="339"/>
    </location>
</feature>
<dbReference type="GO" id="GO:0005230">
    <property type="term" value="F:extracellular ligand-gated monoatomic ion channel activity"/>
    <property type="evidence" value="ECO:0007669"/>
    <property type="project" value="InterPro"/>
</dbReference>
<evidence type="ECO:0000259" key="7">
    <source>
        <dbReference type="Pfam" id="PF02931"/>
    </source>
</evidence>
<dbReference type="Gene3D" id="1.20.58.390">
    <property type="entry name" value="Neurotransmitter-gated ion-channel transmembrane domain"/>
    <property type="match status" value="1"/>
</dbReference>
<evidence type="ECO:0000256" key="5">
    <source>
        <dbReference type="SAM" id="Phobius"/>
    </source>
</evidence>
<evidence type="ECO:0000256" key="3">
    <source>
        <dbReference type="ARBA" id="ARBA00022989"/>
    </source>
</evidence>
<evidence type="ECO:0000256" key="6">
    <source>
        <dbReference type="SAM" id="SignalP"/>
    </source>
</evidence>
<dbReference type="InterPro" id="IPR006202">
    <property type="entry name" value="Neur_chan_lig-bd"/>
</dbReference>
<dbReference type="InterPro" id="IPR006029">
    <property type="entry name" value="Neurotrans-gated_channel_TM"/>
</dbReference>
<feature type="transmembrane region" description="Helical" evidence="5">
    <location>
        <begin position="241"/>
        <end position="266"/>
    </location>
</feature>
<evidence type="ECO:0000256" key="4">
    <source>
        <dbReference type="ARBA" id="ARBA00023136"/>
    </source>
</evidence>
<evidence type="ECO:0000256" key="2">
    <source>
        <dbReference type="ARBA" id="ARBA00022692"/>
    </source>
</evidence>
<accession>A0AAN8K7W7</accession>
<dbReference type="AlphaFoldDB" id="A0AAN8K7W7"/>
<organism evidence="9 10">
    <name type="scientific">Patella caerulea</name>
    <name type="common">Rayed Mediterranean limpet</name>
    <dbReference type="NCBI Taxonomy" id="87958"/>
    <lineage>
        <taxon>Eukaryota</taxon>
        <taxon>Metazoa</taxon>
        <taxon>Spiralia</taxon>
        <taxon>Lophotrochozoa</taxon>
        <taxon>Mollusca</taxon>
        <taxon>Gastropoda</taxon>
        <taxon>Patellogastropoda</taxon>
        <taxon>Patelloidea</taxon>
        <taxon>Patellidae</taxon>
        <taxon>Patella</taxon>
    </lineage>
</organism>
<dbReference type="SUPFAM" id="SSF90112">
    <property type="entry name" value="Neurotransmitter-gated ion-channel transmembrane pore"/>
    <property type="match status" value="1"/>
</dbReference>
<evidence type="ECO:0000259" key="8">
    <source>
        <dbReference type="Pfam" id="PF02932"/>
    </source>
</evidence>
<protein>
    <submittedName>
        <fullName evidence="9">Uncharacterized protein</fullName>
    </submittedName>
</protein>
<feature type="chain" id="PRO_5043028043" evidence="6">
    <location>
        <begin position="37"/>
        <end position="398"/>
    </location>
</feature>
<dbReference type="Proteomes" id="UP001347796">
    <property type="component" value="Unassembled WGS sequence"/>
</dbReference>
<dbReference type="Gene3D" id="2.70.170.10">
    <property type="entry name" value="Neurotransmitter-gated ion-channel ligand-binding domain"/>
    <property type="match status" value="1"/>
</dbReference>
<feature type="domain" description="Neurotransmitter-gated ion-channel ligand-binding" evidence="7">
    <location>
        <begin position="41"/>
        <end position="240"/>
    </location>
</feature>
<dbReference type="PRINTS" id="PR00252">
    <property type="entry name" value="NRIONCHANNEL"/>
</dbReference>
<keyword evidence="3 5" id="KW-1133">Transmembrane helix</keyword>
<dbReference type="Pfam" id="PF02932">
    <property type="entry name" value="Neur_chan_memb"/>
    <property type="match status" value="1"/>
</dbReference>
<dbReference type="EMBL" id="JAZGQO010000006">
    <property type="protein sequence ID" value="KAK6186229.1"/>
    <property type="molecule type" value="Genomic_DNA"/>
</dbReference>
<dbReference type="InterPro" id="IPR038050">
    <property type="entry name" value="Neuro_actylchol_rec"/>
</dbReference>
<dbReference type="GO" id="GO:0016020">
    <property type="term" value="C:membrane"/>
    <property type="evidence" value="ECO:0007669"/>
    <property type="project" value="UniProtKB-SubCell"/>
</dbReference>
<sequence>MRQRRLSLNSFTAMYIIRLLLIHCLLHFECVHGVYSRQNQSSFLKDILERCDPLVEPVDNISATIDVQIDFGIQSIGVLKEREQTLKTSILLIIQWADADLTWTPNDDYRKSYQLPNNRIWTPTLLLINAVDDKAIVEKENGISVLKPSGVLYTVTYRSTETSCAVNTVKFPFDVQVCEIIIARRSGNINLKANPNVNTDILQENNEWQLLSITFKYVLIRGRSVPEYHATVAKLVLKRKALFHVLKSIVPSVLLSFINGFVFLLPPACGERMTMSISSFLSYAIYVTYIYESLPANSDSVAYFPVYLCWMMVQSGMIIIATLVSLKLYHQEQNDSQAPVLMSASSCRVASSENQTFGPVKVKIRGSVPFKKFDKWCFNASFGLTLAATIWLFFLLFA</sequence>
<gene>
    <name evidence="9" type="ORF">SNE40_008306</name>
</gene>
<dbReference type="Pfam" id="PF02931">
    <property type="entry name" value="Neur_chan_LBD"/>
    <property type="match status" value="1"/>
</dbReference>
<reference evidence="9 10" key="1">
    <citation type="submission" date="2024-01" db="EMBL/GenBank/DDBJ databases">
        <title>The genome of the rayed Mediterranean limpet Patella caerulea (Linnaeus, 1758).</title>
        <authorList>
            <person name="Anh-Thu Weber A."/>
            <person name="Halstead-Nussloch G."/>
        </authorList>
    </citation>
    <scope>NUCLEOTIDE SEQUENCE [LARGE SCALE GENOMIC DNA]</scope>
    <source>
        <strain evidence="9">AATW-2023a</strain>
        <tissue evidence="9">Whole specimen</tissue>
    </source>
</reference>
<dbReference type="CDD" id="cd18989">
    <property type="entry name" value="LGIC_ECD_cation"/>
    <property type="match status" value="1"/>
</dbReference>
<feature type="signal peptide" evidence="6">
    <location>
        <begin position="1"/>
        <end position="36"/>
    </location>
</feature>
<feature type="transmembrane region" description="Helical" evidence="5">
    <location>
        <begin position="303"/>
        <end position="326"/>
    </location>
</feature>
<evidence type="ECO:0000256" key="1">
    <source>
        <dbReference type="ARBA" id="ARBA00004141"/>
    </source>
</evidence>
<keyword evidence="6" id="KW-0732">Signal</keyword>
<dbReference type="CDD" id="cd19051">
    <property type="entry name" value="LGIC_TM_cation"/>
    <property type="match status" value="1"/>
</dbReference>
<name>A0AAN8K7W7_PATCE</name>
<evidence type="ECO:0000313" key="9">
    <source>
        <dbReference type="EMBL" id="KAK6186229.1"/>
    </source>
</evidence>
<feature type="transmembrane region" description="Helical" evidence="5">
    <location>
        <begin position="376"/>
        <end position="397"/>
    </location>
</feature>
<keyword evidence="4 5" id="KW-0472">Membrane</keyword>
<feature type="transmembrane region" description="Helical" evidence="5">
    <location>
        <begin position="273"/>
        <end position="291"/>
    </location>
</feature>
<dbReference type="InterPro" id="IPR036719">
    <property type="entry name" value="Neuro-gated_channel_TM_sf"/>
</dbReference>
<comment type="subcellular location">
    <subcellularLocation>
        <location evidence="1">Membrane</location>
        <topology evidence="1">Multi-pass membrane protein</topology>
    </subcellularLocation>
</comment>
<dbReference type="SUPFAM" id="SSF63712">
    <property type="entry name" value="Nicotinic receptor ligand binding domain-like"/>
    <property type="match status" value="1"/>
</dbReference>
<comment type="caution">
    <text evidence="9">The sequence shown here is derived from an EMBL/GenBank/DDBJ whole genome shotgun (WGS) entry which is preliminary data.</text>
</comment>